<comment type="function">
    <text evidence="4">Catalyzes the interconversion of L-alanine and D-alanine. May also act on other amino acids.</text>
</comment>
<evidence type="ECO:0000256" key="1">
    <source>
        <dbReference type="ARBA" id="ARBA00001933"/>
    </source>
</evidence>
<keyword evidence="7" id="KW-1185">Reference proteome</keyword>
<dbReference type="PROSITE" id="PS00395">
    <property type="entry name" value="ALANINE_RACEMASE"/>
    <property type="match status" value="1"/>
</dbReference>
<feature type="binding site" evidence="4">
    <location>
        <position position="136"/>
    </location>
    <ligand>
        <name>substrate</name>
    </ligand>
</feature>
<evidence type="ECO:0000256" key="4">
    <source>
        <dbReference type="HAMAP-Rule" id="MF_01201"/>
    </source>
</evidence>
<dbReference type="InterPro" id="IPR001608">
    <property type="entry name" value="Ala_racemase_N"/>
</dbReference>
<gene>
    <name evidence="6" type="primary">alr</name>
    <name evidence="6" type="ORF">H8S20_15930</name>
</gene>
<dbReference type="HAMAP" id="MF_01201">
    <property type="entry name" value="Ala_racemase"/>
    <property type="match status" value="1"/>
</dbReference>
<dbReference type="GO" id="GO:0008784">
    <property type="term" value="F:alanine racemase activity"/>
    <property type="evidence" value="ECO:0007669"/>
    <property type="project" value="UniProtKB-EC"/>
</dbReference>
<evidence type="ECO:0000256" key="3">
    <source>
        <dbReference type="ARBA" id="ARBA00023235"/>
    </source>
</evidence>
<protein>
    <recommendedName>
        <fullName evidence="4">Alanine racemase</fullName>
        <ecNumber evidence="4">5.1.1.1</ecNumber>
    </recommendedName>
</protein>
<dbReference type="EMBL" id="JACOOO010000037">
    <property type="protein sequence ID" value="MBC5630352.1"/>
    <property type="molecule type" value="Genomic_DNA"/>
</dbReference>
<organism evidence="6 7">
    <name type="scientific">Clostridium hominis</name>
    <dbReference type="NCBI Taxonomy" id="2763036"/>
    <lineage>
        <taxon>Bacteria</taxon>
        <taxon>Bacillati</taxon>
        <taxon>Bacillota</taxon>
        <taxon>Clostridia</taxon>
        <taxon>Eubacteriales</taxon>
        <taxon>Clostridiaceae</taxon>
        <taxon>Clostridium</taxon>
    </lineage>
</organism>
<feature type="modified residue" description="N6-(pyridoxal phosphate)lysine" evidence="4">
    <location>
        <position position="38"/>
    </location>
</feature>
<feature type="active site" description="Proton acceptor; specific for L-alanine" evidence="4">
    <location>
        <position position="267"/>
    </location>
</feature>
<comment type="cofactor">
    <cofactor evidence="1 4">
        <name>pyridoxal 5'-phosphate</name>
        <dbReference type="ChEBI" id="CHEBI:597326"/>
    </cofactor>
</comment>
<dbReference type="CDD" id="cd00430">
    <property type="entry name" value="PLPDE_III_AR"/>
    <property type="match status" value="1"/>
</dbReference>
<accession>A0ABR7DG79</accession>
<reference evidence="6 7" key="1">
    <citation type="submission" date="2020-08" db="EMBL/GenBank/DDBJ databases">
        <title>Genome public.</title>
        <authorList>
            <person name="Liu C."/>
            <person name="Sun Q."/>
        </authorList>
    </citation>
    <scope>NUCLEOTIDE SEQUENCE [LARGE SCALE GENOMIC DNA]</scope>
    <source>
        <strain evidence="6 7">NSJ-6</strain>
    </source>
</reference>
<comment type="catalytic activity">
    <reaction evidence="4">
        <text>L-alanine = D-alanine</text>
        <dbReference type="Rhea" id="RHEA:20249"/>
        <dbReference type="ChEBI" id="CHEBI:57416"/>
        <dbReference type="ChEBI" id="CHEBI:57972"/>
        <dbReference type="EC" id="5.1.1.1"/>
    </reaction>
</comment>
<feature type="binding site" evidence="4">
    <location>
        <position position="315"/>
    </location>
    <ligand>
        <name>substrate</name>
    </ligand>
</feature>
<comment type="caution">
    <text evidence="6">The sequence shown here is derived from an EMBL/GenBank/DDBJ whole genome shotgun (WGS) entry which is preliminary data.</text>
</comment>
<evidence type="ECO:0000259" key="5">
    <source>
        <dbReference type="SMART" id="SM01005"/>
    </source>
</evidence>
<sequence length="386" mass="42824">MDVNIRPVWAEVNLDNIINNINEIKKNINAEEIIAVVKANAYGHGAIDVAPILVESGADKLAVATLSEALELREAGIKVPILILGYTDVSFAEMLINNDIEQTVYSLDYAKELSKKAEALGKIAKIHIAVDTGMGRIGFLPNKKSVEEVVEISKLINLKITGVFTHFSNADEEDKSYAHNQIEKFNSFINEIEKREVNLGVKHISNSASIIDIEDAHYNAIRPGIILYGYYPSDYINKDKLKLMPALSLKCQVIHVKELPKGEYIGYGRKFRTERDSVIATLPIGYADGYIRGLYGKAQVIINGKLAPVVGKICMDQCMVDVTDIGPVNVGDEVILLGEDNGIKNNADDMAEILDTINYEILCMIGRRVPRIYIKDGKMVNVRNYL</sequence>
<comment type="pathway">
    <text evidence="4">Amino-acid biosynthesis; D-alanine biosynthesis; D-alanine from L-alanine: step 1/1.</text>
</comment>
<dbReference type="Proteomes" id="UP000596929">
    <property type="component" value="Unassembled WGS sequence"/>
</dbReference>
<dbReference type="Gene3D" id="2.40.37.10">
    <property type="entry name" value="Lyase, Ornithine Decarboxylase, Chain A, domain 1"/>
    <property type="match status" value="1"/>
</dbReference>
<dbReference type="InterPro" id="IPR009006">
    <property type="entry name" value="Ala_racemase/Decarboxylase_C"/>
</dbReference>
<dbReference type="Pfam" id="PF00842">
    <property type="entry name" value="Ala_racemase_C"/>
    <property type="match status" value="1"/>
</dbReference>
<dbReference type="Pfam" id="PF01168">
    <property type="entry name" value="Ala_racemase_N"/>
    <property type="match status" value="1"/>
</dbReference>
<dbReference type="NCBIfam" id="TIGR00492">
    <property type="entry name" value="alr"/>
    <property type="match status" value="1"/>
</dbReference>
<dbReference type="EC" id="5.1.1.1" evidence="4"/>
<dbReference type="SUPFAM" id="SSF50621">
    <property type="entry name" value="Alanine racemase C-terminal domain-like"/>
    <property type="match status" value="1"/>
</dbReference>
<dbReference type="Gene3D" id="3.20.20.10">
    <property type="entry name" value="Alanine racemase"/>
    <property type="match status" value="1"/>
</dbReference>
<dbReference type="InterPro" id="IPR029066">
    <property type="entry name" value="PLP-binding_barrel"/>
</dbReference>
<name>A0ABR7DG79_9CLOT</name>
<feature type="domain" description="Alanine racemase C-terminal" evidence="5">
    <location>
        <begin position="246"/>
        <end position="374"/>
    </location>
</feature>
<comment type="similarity">
    <text evidence="4">Belongs to the alanine racemase family.</text>
</comment>
<proteinExistence type="inferred from homology"/>
<keyword evidence="3 4" id="KW-0413">Isomerase</keyword>
<dbReference type="SMART" id="SM01005">
    <property type="entry name" value="Ala_racemase_C"/>
    <property type="match status" value="1"/>
</dbReference>
<dbReference type="InterPro" id="IPR000821">
    <property type="entry name" value="Ala_racemase"/>
</dbReference>
<dbReference type="RefSeq" id="WP_186860703.1">
    <property type="nucleotide sequence ID" value="NZ_JACOOO010000037.1"/>
</dbReference>
<feature type="active site" description="Proton acceptor; specific for D-alanine" evidence="4">
    <location>
        <position position="38"/>
    </location>
</feature>
<dbReference type="PANTHER" id="PTHR30511:SF0">
    <property type="entry name" value="ALANINE RACEMASE, CATABOLIC-RELATED"/>
    <property type="match status" value="1"/>
</dbReference>
<keyword evidence="2 4" id="KW-0663">Pyridoxal phosphate</keyword>
<dbReference type="SUPFAM" id="SSF51419">
    <property type="entry name" value="PLP-binding barrel"/>
    <property type="match status" value="1"/>
</dbReference>
<evidence type="ECO:0000313" key="6">
    <source>
        <dbReference type="EMBL" id="MBC5630352.1"/>
    </source>
</evidence>
<evidence type="ECO:0000256" key="2">
    <source>
        <dbReference type="ARBA" id="ARBA00022898"/>
    </source>
</evidence>
<dbReference type="InterPro" id="IPR020622">
    <property type="entry name" value="Ala_racemase_pyridoxalP-BS"/>
</dbReference>
<dbReference type="PANTHER" id="PTHR30511">
    <property type="entry name" value="ALANINE RACEMASE"/>
    <property type="match status" value="1"/>
</dbReference>
<dbReference type="PRINTS" id="PR00992">
    <property type="entry name" value="ALARACEMASE"/>
</dbReference>
<evidence type="ECO:0000313" key="7">
    <source>
        <dbReference type="Proteomes" id="UP000596929"/>
    </source>
</evidence>
<dbReference type="InterPro" id="IPR011079">
    <property type="entry name" value="Ala_racemase_C"/>
</dbReference>